<accession>K6WQL4</accession>
<keyword evidence="2" id="KW-1185">Reference proteome</keyword>
<organism evidence="1 2">
    <name type="scientific">Kineosphaera limosa NBRC 100340</name>
    <dbReference type="NCBI Taxonomy" id="1184609"/>
    <lineage>
        <taxon>Bacteria</taxon>
        <taxon>Bacillati</taxon>
        <taxon>Actinomycetota</taxon>
        <taxon>Actinomycetes</taxon>
        <taxon>Micrococcales</taxon>
        <taxon>Dermatophilaceae</taxon>
        <taxon>Kineosphaera</taxon>
    </lineage>
</organism>
<evidence type="ECO:0008006" key="3">
    <source>
        <dbReference type="Google" id="ProtNLM"/>
    </source>
</evidence>
<dbReference type="AlphaFoldDB" id="K6WQL4"/>
<dbReference type="Gene3D" id="1.10.357.10">
    <property type="entry name" value="Tetracycline Repressor, domain 2"/>
    <property type="match status" value="1"/>
</dbReference>
<evidence type="ECO:0000313" key="2">
    <source>
        <dbReference type="Proteomes" id="UP000008366"/>
    </source>
</evidence>
<proteinExistence type="predicted"/>
<name>K6WQL4_9MICO</name>
<gene>
    <name evidence="1" type="ORF">KILIM_032_00160</name>
</gene>
<dbReference type="EMBL" id="BAHD01000032">
    <property type="protein sequence ID" value="GAB96131.1"/>
    <property type="molecule type" value="Genomic_DNA"/>
</dbReference>
<dbReference type="RefSeq" id="WP_006592663.1">
    <property type="nucleotide sequence ID" value="NZ_BAHD01000032.1"/>
</dbReference>
<comment type="caution">
    <text evidence="1">The sequence shown here is derived from an EMBL/GenBank/DDBJ whole genome shotgun (WGS) entry which is preliminary data.</text>
</comment>
<protein>
    <recommendedName>
        <fullName evidence="3">TetR family transcriptional regulator</fullName>
    </recommendedName>
</protein>
<sequence length="239" mass="26445">MSRVSGRDPELVQQVLADVVWRHAKRQVADERAAGLPWLDVRVSDIVDEANERLRTLGQPAITVSFITKHYGTKDEFLDLAIASYLGPSVTDAQALVDEMEVSLAAGQAPREVRRQAAERDLEGMVTGDAPWTRIWLAMHSSSARQDIRAVLGRVYDEFDRVMIPLYEKELASRGRVMRHGLSTIDLAAAFTALTEGLAMRTLSHEDLDHSQARRLTALVSEEILVAFSEPASGQVPVS</sequence>
<reference evidence="1 2" key="1">
    <citation type="submission" date="2012-08" db="EMBL/GenBank/DDBJ databases">
        <title>Whole genome shotgun sequence of Kineosphaera limosa NBRC 100340.</title>
        <authorList>
            <person name="Yoshida I."/>
            <person name="Isaki S."/>
            <person name="Hosoyama A."/>
            <person name="Tsuchikane K."/>
            <person name="Katsumata H."/>
            <person name="Ando Y."/>
            <person name="Ohji S."/>
            <person name="Hamada M."/>
            <person name="Tamura T."/>
            <person name="Yamazoe A."/>
            <person name="Yamazaki S."/>
            <person name="Fujita N."/>
        </authorList>
    </citation>
    <scope>NUCLEOTIDE SEQUENCE [LARGE SCALE GENOMIC DNA]</scope>
    <source>
        <strain evidence="1 2">NBRC 100340</strain>
    </source>
</reference>
<evidence type="ECO:0000313" key="1">
    <source>
        <dbReference type="EMBL" id="GAB96131.1"/>
    </source>
</evidence>
<dbReference type="Proteomes" id="UP000008366">
    <property type="component" value="Unassembled WGS sequence"/>
</dbReference>